<sequence>MSYTSFRPPSNEDLGLKRLYRTPIDKLPISEQTRYYKQRNMIDSKLFRIGNAIWGSQSRTRILNAPYDIKKSQQSVGNIPPHVTYDQSRGLKSANNETYLTNPITKLTSPTTSYTSWLQNRMTMRTNLNNMGLNESWLSSKHKTELETRVLRKTRKQKIANTESFLISSEKTSNPPSLPDDSEADALFPILQRIASYLRRTKLRPLELFASVDKDKNWQISADEMRNVVRKYKFPILNEEVDFLLKALDVNGDGEIDYREFINGLKQFQNEARERSRSTTTSLLSLLSEEGDKTANEIFETSSNQDGSQKLTLPSPSDRHISIILDNTPEEKQLKDKRSRKEAKLRVIEEENYKELYQKATRTTITGEVKEAVYLKKKQLLEEYNKAIELCRQGNVLFSKELLKRATCKGDIRQGGTDLISYNQLMGIKKKAKKVTKPKLSGIERIYPPKRYVTPSKDSMKLSTGLAEIQCKTDCWMTFEEFEKIIRDIPINKFLVDRPRHDSFWPGQIVSKVRLYLDINNLSKSSNNGLFAVINNNSSIGSGIKSNHRRHDLQQHEHVTGKNFSYIQYGGLELRKSYVL</sequence>
<dbReference type="PANTHER" id="PTHR47225">
    <property type="entry name" value="EF-HAND CALCIUM-BINDING DOMAIN-CONTAINING PROTEIN 12"/>
    <property type="match status" value="1"/>
</dbReference>
<dbReference type="CTD" id="6749430"/>
<evidence type="ECO:0000259" key="2">
    <source>
        <dbReference type="PROSITE" id="PS50222"/>
    </source>
</evidence>
<accession>B3RIN1</accession>
<evidence type="ECO:0000313" key="3">
    <source>
        <dbReference type="EMBL" id="EDV29013.1"/>
    </source>
</evidence>
<dbReference type="HOGENOM" id="CLU_482523_0_0_1"/>
<evidence type="ECO:0000313" key="4">
    <source>
        <dbReference type="Proteomes" id="UP000009022"/>
    </source>
</evidence>
<reference evidence="3 4" key="1">
    <citation type="journal article" date="2008" name="Nature">
        <title>The Trichoplax genome and the nature of placozoans.</title>
        <authorList>
            <person name="Srivastava M."/>
            <person name="Begovic E."/>
            <person name="Chapman J."/>
            <person name="Putnam N.H."/>
            <person name="Hellsten U."/>
            <person name="Kawashima T."/>
            <person name="Kuo A."/>
            <person name="Mitros T."/>
            <person name="Salamov A."/>
            <person name="Carpenter M.L."/>
            <person name="Signorovitch A.Y."/>
            <person name="Moreno M.A."/>
            <person name="Kamm K."/>
            <person name="Grimwood J."/>
            <person name="Schmutz J."/>
            <person name="Shapiro H."/>
            <person name="Grigoriev I.V."/>
            <person name="Buss L.W."/>
            <person name="Schierwater B."/>
            <person name="Dellaporta S.L."/>
            <person name="Rokhsar D.S."/>
        </authorList>
    </citation>
    <scope>NUCLEOTIDE SEQUENCE [LARGE SCALE GENOMIC DNA]</scope>
    <source>
        <strain evidence="3 4">Grell-BS-1999</strain>
    </source>
</reference>
<dbReference type="Gene3D" id="1.10.238.10">
    <property type="entry name" value="EF-hand"/>
    <property type="match status" value="1"/>
</dbReference>
<gene>
    <name evidence="3" type="ORF">TRIADDRAFT_52466</name>
</gene>
<dbReference type="InterPro" id="IPR018247">
    <property type="entry name" value="EF_Hand_1_Ca_BS"/>
</dbReference>
<name>B3RIN1_TRIAD</name>
<dbReference type="RefSeq" id="XP_002108215.1">
    <property type="nucleotide sequence ID" value="XM_002108179.1"/>
</dbReference>
<dbReference type="GO" id="GO:0005509">
    <property type="term" value="F:calcium ion binding"/>
    <property type="evidence" value="ECO:0007669"/>
    <property type="project" value="InterPro"/>
</dbReference>
<dbReference type="PROSITE" id="PS00018">
    <property type="entry name" value="EF_HAND_1"/>
    <property type="match status" value="1"/>
</dbReference>
<feature type="domain" description="EF-hand" evidence="2">
    <location>
        <begin position="200"/>
        <end position="235"/>
    </location>
</feature>
<dbReference type="OMA" id="RVIAHCF"/>
<proteinExistence type="predicted"/>
<dbReference type="FunCoup" id="B3RIN1">
    <property type="interactions" value="71"/>
</dbReference>
<dbReference type="SUPFAM" id="SSF47473">
    <property type="entry name" value="EF-hand"/>
    <property type="match status" value="1"/>
</dbReference>
<protein>
    <recommendedName>
        <fullName evidence="2">EF-hand domain-containing protein</fullName>
    </recommendedName>
</protein>
<organism evidence="3 4">
    <name type="scientific">Trichoplax adhaerens</name>
    <name type="common">Trichoplax reptans</name>
    <dbReference type="NCBI Taxonomy" id="10228"/>
    <lineage>
        <taxon>Eukaryota</taxon>
        <taxon>Metazoa</taxon>
        <taxon>Placozoa</taxon>
        <taxon>Uniplacotomia</taxon>
        <taxon>Trichoplacea</taxon>
        <taxon>Trichoplacidae</taxon>
        <taxon>Trichoplax</taxon>
    </lineage>
</organism>
<dbReference type="eggNOG" id="ENOG502QSZS">
    <property type="taxonomic scope" value="Eukaryota"/>
</dbReference>
<dbReference type="AlphaFoldDB" id="B3RIN1"/>
<dbReference type="OrthoDB" id="10005811at2759"/>
<feature type="domain" description="EF-hand" evidence="2">
    <location>
        <begin position="236"/>
        <end position="271"/>
    </location>
</feature>
<dbReference type="Proteomes" id="UP000009022">
    <property type="component" value="Unassembled WGS sequence"/>
</dbReference>
<keyword evidence="1" id="KW-0106">Calcium</keyword>
<keyword evidence="4" id="KW-1185">Reference proteome</keyword>
<evidence type="ECO:0000256" key="1">
    <source>
        <dbReference type="ARBA" id="ARBA00022837"/>
    </source>
</evidence>
<dbReference type="CDD" id="cd00051">
    <property type="entry name" value="EFh"/>
    <property type="match status" value="1"/>
</dbReference>
<dbReference type="InParanoid" id="B3RIN1"/>
<dbReference type="PROSITE" id="PS50222">
    <property type="entry name" value="EF_HAND_2"/>
    <property type="match status" value="2"/>
</dbReference>
<dbReference type="PANTHER" id="PTHR47225:SF1">
    <property type="entry name" value="EF-HAND CALCIUM-BINDING DOMAIN-CONTAINING PROTEIN 12"/>
    <property type="match status" value="1"/>
</dbReference>
<dbReference type="GeneID" id="6749430"/>
<dbReference type="KEGG" id="tad:TRIADDRAFT_52466"/>
<dbReference type="SMART" id="SM00054">
    <property type="entry name" value="EFh"/>
    <property type="match status" value="2"/>
</dbReference>
<dbReference type="InterPro" id="IPR002048">
    <property type="entry name" value="EF_hand_dom"/>
</dbReference>
<dbReference type="Pfam" id="PF13499">
    <property type="entry name" value="EF-hand_7"/>
    <property type="match status" value="1"/>
</dbReference>
<dbReference type="InterPro" id="IPR042847">
    <property type="entry name" value="EFC12"/>
</dbReference>
<dbReference type="InterPro" id="IPR011992">
    <property type="entry name" value="EF-hand-dom_pair"/>
</dbReference>
<dbReference type="EMBL" id="DS985241">
    <property type="protein sequence ID" value="EDV29013.1"/>
    <property type="molecule type" value="Genomic_DNA"/>
</dbReference>